<dbReference type="AlphaFoldDB" id="A0A563ESF4"/>
<dbReference type="InterPro" id="IPR000914">
    <property type="entry name" value="SBP_5_dom"/>
</dbReference>
<name>A0A563ESF4_9PSEU</name>
<reference evidence="2 3" key="1">
    <citation type="submission" date="2019-07" db="EMBL/GenBank/DDBJ databases">
        <title>Lentzea xizangensis sp. nov., isolated from Qinghai-Tibetan Plateau Soils.</title>
        <authorList>
            <person name="Huang J."/>
        </authorList>
    </citation>
    <scope>NUCLEOTIDE SEQUENCE [LARGE SCALE GENOMIC DNA]</scope>
    <source>
        <strain evidence="2 3">FXJ1.1311</strain>
    </source>
</reference>
<dbReference type="Gene3D" id="3.40.190.10">
    <property type="entry name" value="Periplasmic binding protein-like II"/>
    <property type="match status" value="1"/>
</dbReference>
<gene>
    <name evidence="2" type="ORF">FKR81_18585</name>
</gene>
<dbReference type="OrthoDB" id="9796817at2"/>
<dbReference type="PANTHER" id="PTHR30290">
    <property type="entry name" value="PERIPLASMIC BINDING COMPONENT OF ABC TRANSPORTER"/>
    <property type="match status" value="1"/>
</dbReference>
<dbReference type="GO" id="GO:1904680">
    <property type="term" value="F:peptide transmembrane transporter activity"/>
    <property type="evidence" value="ECO:0007669"/>
    <property type="project" value="TreeGrafter"/>
</dbReference>
<dbReference type="RefSeq" id="WP_146353347.1">
    <property type="nucleotide sequence ID" value="NZ_VOBR01000011.1"/>
</dbReference>
<organism evidence="2 3">
    <name type="scientific">Lentzea tibetensis</name>
    <dbReference type="NCBI Taxonomy" id="2591470"/>
    <lineage>
        <taxon>Bacteria</taxon>
        <taxon>Bacillati</taxon>
        <taxon>Actinomycetota</taxon>
        <taxon>Actinomycetes</taxon>
        <taxon>Pseudonocardiales</taxon>
        <taxon>Pseudonocardiaceae</taxon>
        <taxon>Lentzea</taxon>
    </lineage>
</organism>
<dbReference type="InterPro" id="IPR006311">
    <property type="entry name" value="TAT_signal"/>
</dbReference>
<accession>A0A563ESF4</accession>
<dbReference type="Pfam" id="PF00496">
    <property type="entry name" value="SBP_bac_5"/>
    <property type="match status" value="1"/>
</dbReference>
<dbReference type="GO" id="GO:0015833">
    <property type="term" value="P:peptide transport"/>
    <property type="evidence" value="ECO:0007669"/>
    <property type="project" value="TreeGrafter"/>
</dbReference>
<dbReference type="Gene3D" id="3.90.76.10">
    <property type="entry name" value="Dipeptide-binding Protein, Domain 1"/>
    <property type="match status" value="1"/>
</dbReference>
<evidence type="ECO:0000313" key="3">
    <source>
        <dbReference type="Proteomes" id="UP000316639"/>
    </source>
</evidence>
<feature type="domain" description="Solute-binding protein family 5" evidence="1">
    <location>
        <begin position="91"/>
        <end position="421"/>
    </location>
</feature>
<dbReference type="PIRSF" id="PIRSF002741">
    <property type="entry name" value="MppA"/>
    <property type="match status" value="1"/>
</dbReference>
<dbReference type="EMBL" id="VOBR01000011">
    <property type="protein sequence ID" value="TWP50627.1"/>
    <property type="molecule type" value="Genomic_DNA"/>
</dbReference>
<keyword evidence="3" id="KW-1185">Reference proteome</keyword>
<dbReference type="PROSITE" id="PS51257">
    <property type="entry name" value="PROKAR_LIPOPROTEIN"/>
    <property type="match status" value="1"/>
</dbReference>
<comment type="caution">
    <text evidence="2">The sequence shown here is derived from an EMBL/GenBank/DDBJ whole genome shotgun (WGS) entry which is preliminary data.</text>
</comment>
<evidence type="ECO:0000313" key="2">
    <source>
        <dbReference type="EMBL" id="TWP50627.1"/>
    </source>
</evidence>
<dbReference type="SUPFAM" id="SSF53850">
    <property type="entry name" value="Periplasmic binding protein-like II"/>
    <property type="match status" value="1"/>
</dbReference>
<dbReference type="InterPro" id="IPR039424">
    <property type="entry name" value="SBP_5"/>
</dbReference>
<dbReference type="GO" id="GO:0043190">
    <property type="term" value="C:ATP-binding cassette (ABC) transporter complex"/>
    <property type="evidence" value="ECO:0007669"/>
    <property type="project" value="InterPro"/>
</dbReference>
<evidence type="ECO:0000259" key="1">
    <source>
        <dbReference type="Pfam" id="PF00496"/>
    </source>
</evidence>
<dbReference type="GO" id="GO:0042597">
    <property type="term" value="C:periplasmic space"/>
    <property type="evidence" value="ECO:0007669"/>
    <property type="project" value="UniProtKB-ARBA"/>
</dbReference>
<protein>
    <submittedName>
        <fullName evidence="2">ABC transporter substrate-binding protein</fullName>
    </submittedName>
</protein>
<proteinExistence type="predicted"/>
<sequence>MVSRRDLLRTTAGLIVGSALGTGLGSCGDANDRQVSSAALGPRKRGGVLRIGVTGGSTDDTLDPHKSVTYPDQARMSNLYEPLFRRDAAYQIEPVLAQSLEAASPTLDEWTLRLRPGVVFHNGKPLDADDVIFSLRRIIDLPGMGAPALRILDLGALQKIDPLTVRIKLTQPHASFQDELAQYYLGIVPVDFDLKAPVGTGPFRFGTFIPGQQSTFPRFAGYWHQHEPYVDELVIVDYPSERARLDALLDGSVHAIDNLPQNQVAAVKASGANVLISETGIWMPFTMRVDTPPFDNVLVRQAFRLIVDRDQMVSQALGGQGRVGNDMYAPFDQCYSKELPQRKQDLALAKSLLNRAGHTALKVELVTSDGIGAGAVAAARLFAAQARGAGVEVAVREVDSGVFYGKDYLHWPFAQDYWFTRSYLPQVTQGSLPDAPFNECGWNDDSFKALIGKAREEVNREKRCAVLREAQKIEYDRGGYIIWSFKNQVDAYSSKVTGFVPDRNLPLSSFQFRYVSFV</sequence>
<dbReference type="InterPro" id="IPR030678">
    <property type="entry name" value="Peptide/Ni-bd"/>
</dbReference>
<dbReference type="CDD" id="cd08503">
    <property type="entry name" value="PBP2_NikA_DppA_OppA_like_17"/>
    <property type="match status" value="1"/>
</dbReference>
<dbReference type="PROSITE" id="PS51318">
    <property type="entry name" value="TAT"/>
    <property type="match status" value="1"/>
</dbReference>
<dbReference type="Gene3D" id="3.10.105.10">
    <property type="entry name" value="Dipeptide-binding Protein, Domain 3"/>
    <property type="match status" value="1"/>
</dbReference>
<dbReference type="Proteomes" id="UP000316639">
    <property type="component" value="Unassembled WGS sequence"/>
</dbReference>